<feature type="chain" id="PRO_5047170771" evidence="5">
    <location>
        <begin position="22"/>
        <end position="159"/>
    </location>
</feature>
<sequence>MKTLSIGILLASACIAGWAQAPAGRGEIERGRYLVTIGGCNDCHTPGWGPTGGKVPEQEWLVGDKVGFSGPWGTTYPANLRLLMQGMTQAQWVQSASTRQLRPPMPWFNLHAMTPEDLAAIYAFVHALGPRGEAAPAYLPPGQKPAGPAILFPAPPAAQ</sequence>
<accession>A0ABR9SGE3</accession>
<evidence type="ECO:0000256" key="3">
    <source>
        <dbReference type="ARBA" id="ARBA00023004"/>
    </source>
</evidence>
<feature type="signal peptide" evidence="5">
    <location>
        <begin position="1"/>
        <end position="21"/>
    </location>
</feature>
<evidence type="ECO:0000256" key="1">
    <source>
        <dbReference type="ARBA" id="ARBA00022617"/>
    </source>
</evidence>
<dbReference type="SUPFAM" id="SSF46626">
    <property type="entry name" value="Cytochrome c"/>
    <property type="match status" value="1"/>
</dbReference>
<evidence type="ECO:0000256" key="5">
    <source>
        <dbReference type="SAM" id="SignalP"/>
    </source>
</evidence>
<dbReference type="InterPro" id="IPR009056">
    <property type="entry name" value="Cyt_c-like_dom"/>
</dbReference>
<organism evidence="7 8">
    <name type="scientific">Ramlibacter aquaticus</name>
    <dbReference type="NCBI Taxonomy" id="2780094"/>
    <lineage>
        <taxon>Bacteria</taxon>
        <taxon>Pseudomonadati</taxon>
        <taxon>Pseudomonadota</taxon>
        <taxon>Betaproteobacteria</taxon>
        <taxon>Burkholderiales</taxon>
        <taxon>Comamonadaceae</taxon>
        <taxon>Ramlibacter</taxon>
    </lineage>
</organism>
<evidence type="ECO:0000256" key="4">
    <source>
        <dbReference type="PROSITE-ProRule" id="PRU00433"/>
    </source>
</evidence>
<comment type="caution">
    <text evidence="7">The sequence shown here is derived from an EMBL/GenBank/DDBJ whole genome shotgun (WGS) entry which is preliminary data.</text>
</comment>
<dbReference type="RefSeq" id="WP_193780963.1">
    <property type="nucleotide sequence ID" value="NZ_JADDOJ010000049.1"/>
</dbReference>
<keyword evidence="1 4" id="KW-0349">Heme</keyword>
<evidence type="ECO:0000259" key="6">
    <source>
        <dbReference type="PROSITE" id="PS51007"/>
    </source>
</evidence>
<name>A0ABR9SGE3_9BURK</name>
<dbReference type="Gene3D" id="1.10.760.10">
    <property type="entry name" value="Cytochrome c-like domain"/>
    <property type="match status" value="1"/>
</dbReference>
<dbReference type="PROSITE" id="PS51007">
    <property type="entry name" value="CYTC"/>
    <property type="match status" value="1"/>
</dbReference>
<dbReference type="InterPro" id="IPR036909">
    <property type="entry name" value="Cyt_c-like_dom_sf"/>
</dbReference>
<evidence type="ECO:0000313" key="7">
    <source>
        <dbReference type="EMBL" id="MBE7941425.1"/>
    </source>
</evidence>
<keyword evidence="8" id="KW-1185">Reference proteome</keyword>
<feature type="domain" description="Cytochrome c" evidence="6">
    <location>
        <begin position="26"/>
        <end position="129"/>
    </location>
</feature>
<evidence type="ECO:0000313" key="8">
    <source>
        <dbReference type="Proteomes" id="UP000715965"/>
    </source>
</evidence>
<dbReference type="Proteomes" id="UP000715965">
    <property type="component" value="Unassembled WGS sequence"/>
</dbReference>
<reference evidence="7 8" key="1">
    <citation type="submission" date="2020-10" db="EMBL/GenBank/DDBJ databases">
        <title>Draft genome of Ramlibacter aquaticus LMG 30558.</title>
        <authorList>
            <person name="Props R."/>
        </authorList>
    </citation>
    <scope>NUCLEOTIDE SEQUENCE [LARGE SCALE GENOMIC DNA]</scope>
    <source>
        <strain evidence="7 8">LMG 30558</strain>
    </source>
</reference>
<keyword evidence="2 4" id="KW-0479">Metal-binding</keyword>
<gene>
    <name evidence="7" type="ORF">IM725_12675</name>
</gene>
<keyword evidence="3 4" id="KW-0408">Iron</keyword>
<keyword evidence="5" id="KW-0732">Signal</keyword>
<proteinExistence type="predicted"/>
<protein>
    <submittedName>
        <fullName evidence="7">Cytochrome C</fullName>
    </submittedName>
</protein>
<evidence type="ECO:0000256" key="2">
    <source>
        <dbReference type="ARBA" id="ARBA00022723"/>
    </source>
</evidence>
<dbReference type="EMBL" id="JADDOJ010000049">
    <property type="protein sequence ID" value="MBE7941425.1"/>
    <property type="molecule type" value="Genomic_DNA"/>
</dbReference>